<evidence type="ECO:0000256" key="1">
    <source>
        <dbReference type="SAM" id="MobiDB-lite"/>
    </source>
</evidence>
<feature type="region of interest" description="Disordered" evidence="1">
    <location>
        <begin position="264"/>
        <end position="285"/>
    </location>
</feature>
<organism evidence="3 4">
    <name type="scientific">Filobasidium floriforme</name>
    <dbReference type="NCBI Taxonomy" id="5210"/>
    <lineage>
        <taxon>Eukaryota</taxon>
        <taxon>Fungi</taxon>
        <taxon>Dikarya</taxon>
        <taxon>Basidiomycota</taxon>
        <taxon>Agaricomycotina</taxon>
        <taxon>Tremellomycetes</taxon>
        <taxon>Filobasidiales</taxon>
        <taxon>Filobasidiaceae</taxon>
        <taxon>Filobasidium</taxon>
    </lineage>
</organism>
<gene>
    <name evidence="3" type="ORF">FFLO_00529</name>
</gene>
<keyword evidence="2" id="KW-1133">Transmembrane helix</keyword>
<evidence type="ECO:0000313" key="4">
    <source>
        <dbReference type="Proteomes" id="UP000812966"/>
    </source>
</evidence>
<feature type="compositionally biased region" description="Low complexity" evidence="1">
    <location>
        <begin position="25"/>
        <end position="37"/>
    </location>
</feature>
<feature type="transmembrane region" description="Helical" evidence="2">
    <location>
        <begin position="52"/>
        <end position="77"/>
    </location>
</feature>
<name>A0A8K0JRS5_9TREE</name>
<evidence type="ECO:0000256" key="2">
    <source>
        <dbReference type="SAM" id="Phobius"/>
    </source>
</evidence>
<feature type="compositionally biased region" description="Pro residues" evidence="1">
    <location>
        <begin position="264"/>
        <end position="277"/>
    </location>
</feature>
<dbReference type="AlphaFoldDB" id="A0A8K0JRS5"/>
<accession>A0A8K0JRS5</accession>
<feature type="region of interest" description="Disordered" evidence="1">
    <location>
        <begin position="379"/>
        <end position="401"/>
    </location>
</feature>
<feature type="compositionally biased region" description="Polar residues" evidence="1">
    <location>
        <begin position="211"/>
        <end position="221"/>
    </location>
</feature>
<comment type="caution">
    <text evidence="3">The sequence shown here is derived from an EMBL/GenBank/DDBJ whole genome shotgun (WGS) entry which is preliminary data.</text>
</comment>
<feature type="region of interest" description="Disordered" evidence="1">
    <location>
        <begin position="184"/>
        <end position="251"/>
    </location>
</feature>
<keyword evidence="2" id="KW-0812">Transmembrane</keyword>
<keyword evidence="2" id="KW-0472">Membrane</keyword>
<dbReference type="EMBL" id="JABELV010000006">
    <property type="protein sequence ID" value="KAG7571513.1"/>
    <property type="molecule type" value="Genomic_DNA"/>
</dbReference>
<dbReference type="Proteomes" id="UP000812966">
    <property type="component" value="Unassembled WGS sequence"/>
</dbReference>
<feature type="region of interest" description="Disordered" evidence="1">
    <location>
        <begin position="1"/>
        <end position="37"/>
    </location>
</feature>
<protein>
    <submittedName>
        <fullName evidence="3">Uncharacterized protein</fullName>
    </submittedName>
</protein>
<proteinExistence type="predicted"/>
<feature type="compositionally biased region" description="Basic and acidic residues" evidence="1">
    <location>
        <begin position="391"/>
        <end position="401"/>
    </location>
</feature>
<evidence type="ECO:0000313" key="3">
    <source>
        <dbReference type="EMBL" id="KAG7571513.1"/>
    </source>
</evidence>
<reference evidence="3" key="1">
    <citation type="submission" date="2020-04" db="EMBL/GenBank/DDBJ databases">
        <title>Analysis of mating type loci in Filobasidium floriforme.</title>
        <authorList>
            <person name="Nowrousian M."/>
        </authorList>
    </citation>
    <scope>NUCLEOTIDE SEQUENCE</scope>
    <source>
        <strain evidence="3">CBS 6242</strain>
    </source>
</reference>
<keyword evidence="4" id="KW-1185">Reference proteome</keyword>
<feature type="compositionally biased region" description="Polar residues" evidence="1">
    <location>
        <begin position="1"/>
        <end position="23"/>
    </location>
</feature>
<feature type="compositionally biased region" description="Polar residues" evidence="1">
    <location>
        <begin position="184"/>
        <end position="193"/>
    </location>
</feature>
<feature type="compositionally biased region" description="Polar residues" evidence="1">
    <location>
        <begin position="228"/>
        <end position="251"/>
    </location>
</feature>
<sequence length="401" mass="41845">MALTFPSSATGATAVPTSTSSGLFSGPTTTSNNNNNGSGWFGSGGGGGSTSAYFQTVIISLVALAVLLIISVAFLYYRRRRMRLYSAADWPFHDRSLGGNIFFPGGGAAGGRNKADKDIGEKPEMWEVMLDDEKIGAGSTLGNGAGYGTTMTSEEREMEQEADEKNGSLLRWQPLSIVSLTTQQASVPASSAEQDAGATGTGAGNGGRPTSMFTRGFSSSGLGHAAGMNNNTSGTEPDQTQPSSTTGSIPSSLPIHLTFIIAMPQPPTTEPTQPRPAPTYGYEDEEGEDIPDVELGTTVINLDLPVEITSPSSSTAPPSYPPPISTGNAPITPNRHTSLGQVLGLTPPQAQNQTNGSGLANIGGTTTGVLSLRDVLGLPAPVQRSRRERRRERERETIGVR</sequence>